<keyword evidence="1" id="KW-0812">Transmembrane</keyword>
<sequence length="404" mass="48088">MINAKEFWTKRFSEHTKETSRYLKYIFNGHIAVAMLFFISALAYYYQQWLQNLPEDFPTAWIIALAFGFIAGYSPVRTLLKEPDLVFLLPAEYQLDDYFRRCLYYSYVVQLYVIFLISAALGPLYFASYPELGTQYYLMMIGVVLVIKIWNMMSNWWMLKERNPRTRLVDQVIKAVLNITIFYFLAQGEWVYASIVTVLLVGVVLYTYSLSRQKAGLAWDLLVEKDQQRMRTFYRIANMFTDVPHLKNTVKKRHTLVRAIVDRVPYRQNQTFSYLYKITFIRSSDYLGMYIRLIVIGALAIWFVSNLWVKVAFAILFLYLSAFQMMTLWNHHRTIAWLDLYPVKKEWKEKAILQWLQQIMLFQTFLFGLLFVFQWNPIGLVLVWIGGSIFSYLFIQNYVKKKLT</sequence>
<feature type="transmembrane region" description="Helical" evidence="1">
    <location>
        <begin position="286"/>
        <end position="305"/>
    </location>
</feature>
<evidence type="ECO:0000256" key="1">
    <source>
        <dbReference type="SAM" id="Phobius"/>
    </source>
</evidence>
<dbReference type="STRING" id="240303.SAMN05421677_12113"/>
<dbReference type="GO" id="GO:0016020">
    <property type="term" value="C:membrane"/>
    <property type="evidence" value="ECO:0007669"/>
    <property type="project" value="InterPro"/>
</dbReference>
<feature type="transmembrane region" description="Helical" evidence="1">
    <location>
        <begin position="168"/>
        <end position="185"/>
    </location>
</feature>
<keyword evidence="1" id="KW-0472">Membrane</keyword>
<evidence type="ECO:0000313" key="3">
    <source>
        <dbReference type="Proteomes" id="UP000198860"/>
    </source>
</evidence>
<dbReference type="AlphaFoldDB" id="A0A1H0TFF4"/>
<keyword evidence="1" id="KW-1133">Transmembrane helix</keyword>
<dbReference type="PIRSF" id="PIRSF037259">
    <property type="entry name" value="EcsB_ABC"/>
    <property type="match status" value="1"/>
</dbReference>
<name>A0A1H0TFF4_HALAD</name>
<evidence type="ECO:0000313" key="2">
    <source>
        <dbReference type="EMBL" id="SDP52400.1"/>
    </source>
</evidence>
<feature type="transmembrane region" description="Helical" evidence="1">
    <location>
        <begin position="136"/>
        <end position="156"/>
    </location>
</feature>
<dbReference type="OrthoDB" id="2447941at2"/>
<organism evidence="2 3">
    <name type="scientific">Halobacillus aidingensis</name>
    <dbReference type="NCBI Taxonomy" id="240303"/>
    <lineage>
        <taxon>Bacteria</taxon>
        <taxon>Bacillati</taxon>
        <taxon>Bacillota</taxon>
        <taxon>Bacilli</taxon>
        <taxon>Bacillales</taxon>
        <taxon>Bacillaceae</taxon>
        <taxon>Halobacillus</taxon>
    </lineage>
</organism>
<feature type="transmembrane region" description="Helical" evidence="1">
    <location>
        <begin position="102"/>
        <end position="124"/>
    </location>
</feature>
<feature type="transmembrane region" description="Helical" evidence="1">
    <location>
        <begin position="25"/>
        <end position="46"/>
    </location>
</feature>
<dbReference type="InterPro" id="IPR010288">
    <property type="entry name" value="EcsB_ABC"/>
</dbReference>
<dbReference type="Proteomes" id="UP000198860">
    <property type="component" value="Unassembled WGS sequence"/>
</dbReference>
<feature type="transmembrane region" description="Helical" evidence="1">
    <location>
        <begin position="191"/>
        <end position="208"/>
    </location>
</feature>
<dbReference type="Pfam" id="PF05975">
    <property type="entry name" value="EcsB"/>
    <property type="match status" value="1"/>
</dbReference>
<reference evidence="3" key="1">
    <citation type="submission" date="2016-10" db="EMBL/GenBank/DDBJ databases">
        <authorList>
            <person name="Varghese N."/>
            <person name="Submissions S."/>
        </authorList>
    </citation>
    <scope>NUCLEOTIDE SEQUENCE [LARGE SCALE GENOMIC DNA]</scope>
    <source>
        <strain evidence="3">CGMCC 1.3703</strain>
    </source>
</reference>
<gene>
    <name evidence="2" type="ORF">SAMN05421677_12113</name>
</gene>
<keyword evidence="3" id="KW-1185">Reference proteome</keyword>
<accession>A0A1H0TFF4</accession>
<dbReference type="RefSeq" id="WP_089654210.1">
    <property type="nucleotide sequence ID" value="NZ_FNIZ01000021.1"/>
</dbReference>
<feature type="transmembrane region" description="Helical" evidence="1">
    <location>
        <begin position="58"/>
        <end position="76"/>
    </location>
</feature>
<protein>
    <submittedName>
        <fullName evidence="2">ABC-2 type transport system permease protein</fullName>
    </submittedName>
</protein>
<proteinExistence type="predicted"/>
<dbReference type="EMBL" id="FNIZ01000021">
    <property type="protein sequence ID" value="SDP52400.1"/>
    <property type="molecule type" value="Genomic_DNA"/>
</dbReference>
<feature type="transmembrane region" description="Helical" evidence="1">
    <location>
        <begin position="378"/>
        <end position="395"/>
    </location>
</feature>
<feature type="transmembrane region" description="Helical" evidence="1">
    <location>
        <begin position="311"/>
        <end position="330"/>
    </location>
</feature>
<feature type="transmembrane region" description="Helical" evidence="1">
    <location>
        <begin position="351"/>
        <end position="372"/>
    </location>
</feature>